<dbReference type="SUPFAM" id="SSF49503">
    <property type="entry name" value="Cupredoxins"/>
    <property type="match status" value="1"/>
</dbReference>
<dbReference type="Gramene" id="mRNA:HanXRQr2_Chr05g0204691">
    <property type="protein sequence ID" value="mRNA:HanXRQr2_Chr05g0204691"/>
    <property type="gene ID" value="HanXRQr2_Chr05g0204691"/>
</dbReference>
<evidence type="ECO:0000313" key="4">
    <source>
        <dbReference type="Proteomes" id="UP000215914"/>
    </source>
</evidence>
<dbReference type="AlphaFoldDB" id="A0A251UPG5"/>
<accession>A0A251UPG5</accession>
<dbReference type="Proteomes" id="UP000215914">
    <property type="component" value="Chromosome 5"/>
</dbReference>
<evidence type="ECO:0000313" key="3">
    <source>
        <dbReference type="EMBL" id="OTG25228.1"/>
    </source>
</evidence>
<keyword evidence="4" id="KW-1185">Reference proteome</keyword>
<reference evidence="2 4" key="1">
    <citation type="journal article" date="2017" name="Nature">
        <title>The sunflower genome provides insights into oil metabolism, flowering and Asterid evolution.</title>
        <authorList>
            <person name="Badouin H."/>
            <person name="Gouzy J."/>
            <person name="Grassa C.J."/>
            <person name="Murat F."/>
            <person name="Staton S.E."/>
            <person name="Cottret L."/>
            <person name="Lelandais-Briere C."/>
            <person name="Owens G.L."/>
            <person name="Carrere S."/>
            <person name="Mayjonade B."/>
            <person name="Legrand L."/>
            <person name="Gill N."/>
            <person name="Kane N.C."/>
            <person name="Bowers J.E."/>
            <person name="Hubner S."/>
            <person name="Bellec A."/>
            <person name="Berard A."/>
            <person name="Berges H."/>
            <person name="Blanchet N."/>
            <person name="Boniface M.C."/>
            <person name="Brunel D."/>
            <person name="Catrice O."/>
            <person name="Chaidir N."/>
            <person name="Claudel C."/>
            <person name="Donnadieu C."/>
            <person name="Faraut T."/>
            <person name="Fievet G."/>
            <person name="Helmstetter N."/>
            <person name="King M."/>
            <person name="Knapp S.J."/>
            <person name="Lai Z."/>
            <person name="Le Paslier M.C."/>
            <person name="Lippi Y."/>
            <person name="Lorenzon L."/>
            <person name="Mandel J.R."/>
            <person name="Marage G."/>
            <person name="Marchand G."/>
            <person name="Marquand E."/>
            <person name="Bret-Mestries E."/>
            <person name="Morien E."/>
            <person name="Nambeesan S."/>
            <person name="Nguyen T."/>
            <person name="Pegot-Espagnet P."/>
            <person name="Pouilly N."/>
            <person name="Raftis F."/>
            <person name="Sallet E."/>
            <person name="Schiex T."/>
            <person name="Thomas J."/>
            <person name="Vandecasteele C."/>
            <person name="Vares D."/>
            <person name="Vear F."/>
            <person name="Vautrin S."/>
            <person name="Crespi M."/>
            <person name="Mangin B."/>
            <person name="Burke J.M."/>
            <person name="Salse J."/>
            <person name="Munos S."/>
            <person name="Vincourt P."/>
            <person name="Rieseberg L.H."/>
            <person name="Langlade N.B."/>
        </authorList>
    </citation>
    <scope>NUCLEOTIDE SEQUENCE [LARGE SCALE GENOMIC DNA]</scope>
    <source>
        <strain evidence="4">cv. SF193</strain>
        <tissue evidence="2">Leaves</tissue>
    </source>
</reference>
<sequence length="113" mass="12331">MLVTVKVGTRVLISKLGADGKQFFKRDSIVFNYEYGKHNVALLPDKASLDNCILDKPILTLADCGRNCLFLCNTGPCSVASTKGDDCKKGLKFSFETKPLPAVLELEGAQYLT</sequence>
<evidence type="ECO:0000313" key="2">
    <source>
        <dbReference type="EMBL" id="KAF5805068.1"/>
    </source>
</evidence>
<reference evidence="2" key="3">
    <citation type="submission" date="2020-06" db="EMBL/GenBank/DDBJ databases">
        <title>Helianthus annuus Genome sequencing and assembly Release 2.</title>
        <authorList>
            <person name="Gouzy J."/>
            <person name="Langlade N."/>
            <person name="Munos S."/>
        </authorList>
    </citation>
    <scope>NUCLEOTIDE SEQUENCE</scope>
    <source>
        <tissue evidence="2">Leaves</tissue>
    </source>
</reference>
<dbReference type="Pfam" id="PF02298">
    <property type="entry name" value="Cu_bind_like"/>
    <property type="match status" value="1"/>
</dbReference>
<dbReference type="EMBL" id="MNCJ02000320">
    <property type="protein sequence ID" value="KAF5805068.1"/>
    <property type="molecule type" value="Genomic_DNA"/>
</dbReference>
<protein>
    <submittedName>
        <fullName evidence="2">Phytocyanin domain, cupredoxin</fullName>
    </submittedName>
    <submittedName>
        <fullName evidence="3">Putative cupredoxin</fullName>
    </submittedName>
</protein>
<feature type="domain" description="Phytocyanin" evidence="1">
    <location>
        <begin position="3"/>
        <end position="99"/>
    </location>
</feature>
<organism evidence="3 4">
    <name type="scientific">Helianthus annuus</name>
    <name type="common">Common sunflower</name>
    <dbReference type="NCBI Taxonomy" id="4232"/>
    <lineage>
        <taxon>Eukaryota</taxon>
        <taxon>Viridiplantae</taxon>
        <taxon>Streptophyta</taxon>
        <taxon>Embryophyta</taxon>
        <taxon>Tracheophyta</taxon>
        <taxon>Spermatophyta</taxon>
        <taxon>Magnoliopsida</taxon>
        <taxon>eudicotyledons</taxon>
        <taxon>Gunneridae</taxon>
        <taxon>Pentapetalae</taxon>
        <taxon>asterids</taxon>
        <taxon>campanulids</taxon>
        <taxon>Asterales</taxon>
        <taxon>Asteraceae</taxon>
        <taxon>Asteroideae</taxon>
        <taxon>Heliantheae alliance</taxon>
        <taxon>Heliantheae</taxon>
        <taxon>Helianthus</taxon>
    </lineage>
</organism>
<dbReference type="PROSITE" id="PS51485">
    <property type="entry name" value="PHYTOCYANIN"/>
    <property type="match status" value="1"/>
</dbReference>
<gene>
    <name evidence="3" type="ORF">HannXRQ_Chr05g0145381</name>
    <name evidence="2" type="ORF">HanXRQr2_Chr05g0204691</name>
</gene>
<proteinExistence type="predicted"/>
<dbReference type="InterPro" id="IPR003245">
    <property type="entry name" value="Phytocyanin_dom"/>
</dbReference>
<reference evidence="3" key="2">
    <citation type="submission" date="2017-02" db="EMBL/GenBank/DDBJ databases">
        <title>Sunflower complete genome.</title>
        <authorList>
            <person name="Langlade N."/>
            <person name="Munos S."/>
        </authorList>
    </citation>
    <scope>NUCLEOTIDE SEQUENCE [LARGE SCALE GENOMIC DNA]</scope>
    <source>
        <tissue evidence="3">Leaves</tissue>
    </source>
</reference>
<dbReference type="InterPro" id="IPR008972">
    <property type="entry name" value="Cupredoxin"/>
</dbReference>
<dbReference type="GO" id="GO:0009055">
    <property type="term" value="F:electron transfer activity"/>
    <property type="evidence" value="ECO:0007669"/>
    <property type="project" value="InterPro"/>
</dbReference>
<dbReference type="Gene3D" id="2.60.40.420">
    <property type="entry name" value="Cupredoxins - blue copper proteins"/>
    <property type="match status" value="1"/>
</dbReference>
<evidence type="ECO:0000259" key="1">
    <source>
        <dbReference type="PROSITE" id="PS51485"/>
    </source>
</evidence>
<name>A0A251UPG5_HELAN</name>
<dbReference type="InParanoid" id="A0A251UPG5"/>
<dbReference type="GO" id="GO:0005886">
    <property type="term" value="C:plasma membrane"/>
    <property type="evidence" value="ECO:0000318"/>
    <property type="project" value="GO_Central"/>
</dbReference>
<dbReference type="EMBL" id="CM007894">
    <property type="protein sequence ID" value="OTG25228.1"/>
    <property type="molecule type" value="Genomic_DNA"/>
</dbReference>